<comment type="caution">
    <text evidence="3">The sequence shown here is derived from an EMBL/GenBank/DDBJ whole genome shotgun (WGS) entry which is preliminary data.</text>
</comment>
<dbReference type="InterPro" id="IPR007024">
    <property type="entry name" value="BLUF_domain"/>
</dbReference>
<dbReference type="AlphaFoldDB" id="A0A4Y7XA45"/>
<dbReference type="GO" id="GO:0071949">
    <property type="term" value="F:FAD binding"/>
    <property type="evidence" value="ECO:0007669"/>
    <property type="project" value="InterPro"/>
</dbReference>
<dbReference type="GO" id="GO:0009882">
    <property type="term" value="F:blue light photoreceptor activity"/>
    <property type="evidence" value="ECO:0007669"/>
    <property type="project" value="InterPro"/>
</dbReference>
<organism evidence="3 4">
    <name type="scientific">Alkanindiges illinoisensis</name>
    <dbReference type="NCBI Taxonomy" id="197183"/>
    <lineage>
        <taxon>Bacteria</taxon>
        <taxon>Pseudomonadati</taxon>
        <taxon>Pseudomonadota</taxon>
        <taxon>Gammaproteobacteria</taxon>
        <taxon>Moraxellales</taxon>
        <taxon>Moraxellaceae</taxon>
        <taxon>Alkanindiges</taxon>
    </lineage>
</organism>
<evidence type="ECO:0000256" key="1">
    <source>
        <dbReference type="SAM" id="Phobius"/>
    </source>
</evidence>
<reference evidence="3 4" key="1">
    <citation type="submission" date="2019-03" db="EMBL/GenBank/DDBJ databases">
        <title>Alkanindiges illinoisensis: a potential pathogenic isolated from ascites of a gastric cancer patient with abdominal metastasis.</title>
        <authorList>
            <person name="Hu X."/>
            <person name="Yang B."/>
            <person name="Yan X."/>
            <person name="Lin L."/>
            <person name="Zhao H."/>
            <person name="Zhou F."/>
            <person name="Su B."/>
            <person name="Chen J."/>
            <person name="Rui Y."/>
            <person name="Wang Q."/>
            <person name="Zheng L."/>
        </authorList>
    </citation>
    <scope>NUCLEOTIDE SEQUENCE [LARGE SCALE GENOMIC DNA]</scope>
    <source>
        <strain evidence="3 4">NFYY 23406</strain>
    </source>
</reference>
<evidence type="ECO:0000313" key="3">
    <source>
        <dbReference type="EMBL" id="TEU23095.1"/>
    </source>
</evidence>
<keyword evidence="4" id="KW-1185">Reference proteome</keyword>
<dbReference type="Proteomes" id="UP000297834">
    <property type="component" value="Unassembled WGS sequence"/>
</dbReference>
<dbReference type="SMART" id="SM01034">
    <property type="entry name" value="BLUF"/>
    <property type="match status" value="1"/>
</dbReference>
<keyword evidence="1" id="KW-1133">Transmembrane helix</keyword>
<dbReference type="Pfam" id="PF04940">
    <property type="entry name" value="BLUF"/>
    <property type="match status" value="1"/>
</dbReference>
<dbReference type="RefSeq" id="WP_134246059.1">
    <property type="nucleotide sequence ID" value="NZ_SNTY01000088.1"/>
</dbReference>
<dbReference type="PROSITE" id="PS50925">
    <property type="entry name" value="BLUF"/>
    <property type="match status" value="1"/>
</dbReference>
<feature type="domain" description="BLUF" evidence="2">
    <location>
        <begin position="4"/>
        <end position="97"/>
    </location>
</feature>
<sequence>MPNYTRFIYAATSTALPSTIRQHLIEITQICETLNNIEELSGVLIYGNNTFLHCIEGSEEQINKFHQMSLESPYTRDFLLLKREIIPAKSFNFWNIKYFIRETVLQQFFLDWHKDTFNPYIVQGTMLDEFVQLIIQNEEAVSYTFLEQYESIANERSIKSAKPFSSINYLFLGLSIVLIIVLAFYITSYLEHHA</sequence>
<keyword evidence="1" id="KW-0472">Membrane</keyword>
<gene>
    <name evidence="3" type="ORF">E2B99_14480</name>
</gene>
<evidence type="ECO:0000259" key="2">
    <source>
        <dbReference type="PROSITE" id="PS50925"/>
    </source>
</evidence>
<evidence type="ECO:0000313" key="4">
    <source>
        <dbReference type="Proteomes" id="UP000297834"/>
    </source>
</evidence>
<keyword evidence="1" id="KW-0812">Transmembrane</keyword>
<dbReference type="InterPro" id="IPR036046">
    <property type="entry name" value="Acylphosphatase-like_dom_sf"/>
</dbReference>
<feature type="transmembrane region" description="Helical" evidence="1">
    <location>
        <begin position="166"/>
        <end position="186"/>
    </location>
</feature>
<name>A0A4Y7XA45_9GAMM</name>
<proteinExistence type="predicted"/>
<protein>
    <recommendedName>
        <fullName evidence="2">BLUF domain-containing protein</fullName>
    </recommendedName>
</protein>
<accession>A0A4Y7XA45</accession>
<dbReference type="SUPFAM" id="SSF54975">
    <property type="entry name" value="Acylphosphatase/BLUF domain-like"/>
    <property type="match status" value="1"/>
</dbReference>
<dbReference type="Gene3D" id="3.30.70.100">
    <property type="match status" value="1"/>
</dbReference>
<dbReference type="OrthoDB" id="196105at2"/>
<dbReference type="STRING" id="1120977.GCA_000619845_00964"/>
<dbReference type="EMBL" id="SNTY01000088">
    <property type="protein sequence ID" value="TEU23095.1"/>
    <property type="molecule type" value="Genomic_DNA"/>
</dbReference>